<dbReference type="Proteomes" id="UP000429607">
    <property type="component" value="Unassembled WGS sequence"/>
</dbReference>
<comment type="caution">
    <text evidence="2">The sequence shown here is derived from an EMBL/GenBank/DDBJ whole genome shotgun (WGS) entry which is preliminary data.</text>
</comment>
<accession>A0A6A3NFG8</accession>
<evidence type="ECO:0000313" key="1">
    <source>
        <dbReference type="EMBL" id="KAE9038832.1"/>
    </source>
</evidence>
<dbReference type="AlphaFoldDB" id="A0A6A3NFG8"/>
<dbReference type="EMBL" id="QXFU01000253">
    <property type="protein sequence ID" value="KAE9038832.1"/>
    <property type="molecule type" value="Genomic_DNA"/>
</dbReference>
<proteinExistence type="predicted"/>
<dbReference type="Proteomes" id="UP000435112">
    <property type="component" value="Unassembled WGS sequence"/>
</dbReference>
<evidence type="ECO:0000313" key="3">
    <source>
        <dbReference type="EMBL" id="KAE9349154.1"/>
    </source>
</evidence>
<evidence type="ECO:0000313" key="6">
    <source>
        <dbReference type="Proteomes" id="UP000435112"/>
    </source>
</evidence>
<name>A0A6A3NFG8_9STRA</name>
<sequence length="187" mass="21193">MKNAEIVKHFYKNASPTERTYRLGNKPVRQPNAAGYKNLITHLGGHRAGCEAAAEECAKKNCAPISSMFVHKDAAYTYGWTKLIAVKNFPFAHVNDPVIRAAIRFKPMDSATFLKRMIALVDAVDFKIVQDLAGKKFASVFDGFTFCYQGRLVIFSLFTVYDRSIHDNRRKYRLSRHGTCSIWSLCC</sequence>
<dbReference type="OrthoDB" id="119501at2759"/>
<dbReference type="EMBL" id="QXFT01000261">
    <property type="protein sequence ID" value="KAE9349154.1"/>
    <property type="molecule type" value="Genomic_DNA"/>
</dbReference>
<evidence type="ECO:0000313" key="2">
    <source>
        <dbReference type="EMBL" id="KAE9044145.1"/>
    </source>
</evidence>
<keyword evidence="5" id="KW-1185">Reference proteome</keyword>
<evidence type="ECO:0000313" key="5">
    <source>
        <dbReference type="Proteomes" id="UP000434957"/>
    </source>
</evidence>
<reference evidence="4 6" key="1">
    <citation type="submission" date="2018-09" db="EMBL/GenBank/DDBJ databases">
        <title>Genomic investigation of the strawberry pathogen Phytophthora fragariae indicates pathogenicity is determined by transcriptional variation in three key races.</title>
        <authorList>
            <person name="Adams T.M."/>
            <person name="Armitage A.D."/>
            <person name="Sobczyk M.K."/>
            <person name="Bates H.J."/>
            <person name="Dunwell J.M."/>
            <person name="Nellist C.F."/>
            <person name="Harrison R.J."/>
        </authorList>
    </citation>
    <scope>NUCLEOTIDE SEQUENCE [LARGE SCALE GENOMIC DNA]</scope>
    <source>
        <strain evidence="2 4">SCRP249</strain>
        <strain evidence="1 6">SCRP324</strain>
        <strain evidence="3 5">SCRP333</strain>
    </source>
</reference>
<dbReference type="Proteomes" id="UP000434957">
    <property type="component" value="Unassembled WGS sequence"/>
</dbReference>
<protein>
    <submittedName>
        <fullName evidence="2">Uncharacterized protein</fullName>
    </submittedName>
</protein>
<organism evidence="2 4">
    <name type="scientific">Phytophthora rubi</name>
    <dbReference type="NCBI Taxonomy" id="129364"/>
    <lineage>
        <taxon>Eukaryota</taxon>
        <taxon>Sar</taxon>
        <taxon>Stramenopiles</taxon>
        <taxon>Oomycota</taxon>
        <taxon>Peronosporomycetes</taxon>
        <taxon>Peronosporales</taxon>
        <taxon>Peronosporaceae</taxon>
        <taxon>Phytophthora</taxon>
    </lineage>
</organism>
<dbReference type="EMBL" id="QXFV01000245">
    <property type="protein sequence ID" value="KAE9044145.1"/>
    <property type="molecule type" value="Genomic_DNA"/>
</dbReference>
<evidence type="ECO:0000313" key="4">
    <source>
        <dbReference type="Proteomes" id="UP000429607"/>
    </source>
</evidence>
<gene>
    <name evidence="2" type="ORF">PR001_g5486</name>
    <name evidence="1" type="ORF">PR002_g5811</name>
    <name evidence="3" type="ORF">PR003_g6035</name>
</gene>